<dbReference type="RefSeq" id="WP_394510720.1">
    <property type="nucleotide sequence ID" value="NZ_JBIGHX010000003.1"/>
</dbReference>
<dbReference type="PROSITE" id="PS50887">
    <property type="entry name" value="GGDEF"/>
    <property type="match status" value="1"/>
</dbReference>
<dbReference type="GO" id="GO:0052621">
    <property type="term" value="F:diguanylate cyclase activity"/>
    <property type="evidence" value="ECO:0007669"/>
    <property type="project" value="UniProtKB-EC"/>
</dbReference>
<sequence length="613" mass="67207">MRSTLAPAQLAKAALQRLAQARLEPTPENYARAYAIEAGGEPASAASSAIPEKLQQLMFRLISLALPSGATRQELQTALREQRLDELQRQVDRLLDTASPGAQAEALAQAIERLVRGLERGGRHWTLARKKDGINRVLELSRADSGKLVKRLSQLITSWDKDGDGSEVETDDDGGTSSQLFADSAFVDSDFRDSSGFGEASRTGLRDAPATDLTPWHDVSGELNGTVRHALRSAQTEATPADALMRDLEAAQDELRLGGASPERVTQMAALCLRARHLLDHRRHLFDELGGLCRELSSSLVDLAEDDSWALGQAEAMRNTLAQGLSGRGVRTVSELLAGTRDRQRTLRDERSKARDALKGLIQRMLSELGELGQHTDRFQNSVGRYADAIERADSLESLAGTVREMVEESRSVQGLVAQTQQRLTLEHDRATALTQRVEELEGELRRLSNEVHTDQLTQVANRRGLIQAFGIEQAKAEREATRVALALLDIDNFKKLNDSLGHHAGDIALKSLAERTQASLRPGDMVARYGGEEFVLMLPNTPLDEAQQVLVRLQRSLSSALFNHDGKDVFVTFSAGVTLYRPGETLEAALDRADVALYEAKHTGKNRACIAE</sequence>
<accession>A0ABW7GIS3</accession>
<dbReference type="EMBL" id="JBIGHX010000003">
    <property type="protein sequence ID" value="MFG6461862.1"/>
    <property type="molecule type" value="Genomic_DNA"/>
</dbReference>
<dbReference type="InterPro" id="IPR050469">
    <property type="entry name" value="Diguanylate_Cyclase"/>
</dbReference>
<keyword evidence="5" id="KW-0808">Transferase</keyword>
<dbReference type="CDD" id="cd01949">
    <property type="entry name" value="GGDEF"/>
    <property type="match status" value="1"/>
</dbReference>
<evidence type="ECO:0000256" key="3">
    <source>
        <dbReference type="SAM" id="Coils"/>
    </source>
</evidence>
<dbReference type="NCBIfam" id="TIGR00254">
    <property type="entry name" value="GGDEF"/>
    <property type="match status" value="1"/>
</dbReference>
<dbReference type="SMART" id="SM00267">
    <property type="entry name" value="GGDEF"/>
    <property type="match status" value="1"/>
</dbReference>
<evidence type="ECO:0000256" key="1">
    <source>
        <dbReference type="ARBA" id="ARBA00012528"/>
    </source>
</evidence>
<dbReference type="InterPro" id="IPR000160">
    <property type="entry name" value="GGDEF_dom"/>
</dbReference>
<feature type="coiled-coil region" evidence="3">
    <location>
        <begin position="431"/>
        <end position="458"/>
    </location>
</feature>
<evidence type="ECO:0000313" key="5">
    <source>
        <dbReference type="EMBL" id="MFG6461862.1"/>
    </source>
</evidence>
<keyword evidence="5" id="KW-0548">Nucleotidyltransferase</keyword>
<dbReference type="InterPro" id="IPR043128">
    <property type="entry name" value="Rev_trsase/Diguanyl_cyclase"/>
</dbReference>
<gene>
    <name evidence="5" type="ORF">ACG04Q_09795</name>
</gene>
<keyword evidence="3" id="KW-0175">Coiled coil</keyword>
<organism evidence="5 6">
    <name type="scientific">Pelomonas lactea</name>
    <dbReference type="NCBI Taxonomy" id="3299030"/>
    <lineage>
        <taxon>Bacteria</taxon>
        <taxon>Pseudomonadati</taxon>
        <taxon>Pseudomonadota</taxon>
        <taxon>Betaproteobacteria</taxon>
        <taxon>Burkholderiales</taxon>
        <taxon>Sphaerotilaceae</taxon>
        <taxon>Roseateles</taxon>
    </lineage>
</organism>
<name>A0ABW7GIS3_9BURK</name>
<dbReference type="PANTHER" id="PTHR45138:SF9">
    <property type="entry name" value="DIGUANYLATE CYCLASE DGCM-RELATED"/>
    <property type="match status" value="1"/>
</dbReference>
<comment type="catalytic activity">
    <reaction evidence="2">
        <text>2 GTP = 3',3'-c-di-GMP + 2 diphosphate</text>
        <dbReference type="Rhea" id="RHEA:24898"/>
        <dbReference type="ChEBI" id="CHEBI:33019"/>
        <dbReference type="ChEBI" id="CHEBI:37565"/>
        <dbReference type="ChEBI" id="CHEBI:58805"/>
        <dbReference type="EC" id="2.7.7.65"/>
    </reaction>
</comment>
<keyword evidence="6" id="KW-1185">Reference proteome</keyword>
<proteinExistence type="predicted"/>
<evidence type="ECO:0000256" key="2">
    <source>
        <dbReference type="ARBA" id="ARBA00034247"/>
    </source>
</evidence>
<dbReference type="Gene3D" id="3.30.70.270">
    <property type="match status" value="1"/>
</dbReference>
<evidence type="ECO:0000313" key="6">
    <source>
        <dbReference type="Proteomes" id="UP001606302"/>
    </source>
</evidence>
<dbReference type="PANTHER" id="PTHR45138">
    <property type="entry name" value="REGULATORY COMPONENTS OF SENSORY TRANSDUCTION SYSTEM"/>
    <property type="match status" value="1"/>
</dbReference>
<dbReference type="SUPFAM" id="SSF55073">
    <property type="entry name" value="Nucleotide cyclase"/>
    <property type="match status" value="1"/>
</dbReference>
<dbReference type="EC" id="2.7.7.65" evidence="1"/>
<dbReference type="InterPro" id="IPR029787">
    <property type="entry name" value="Nucleotide_cyclase"/>
</dbReference>
<evidence type="ECO:0000259" key="4">
    <source>
        <dbReference type="PROSITE" id="PS50887"/>
    </source>
</evidence>
<feature type="domain" description="GGDEF" evidence="4">
    <location>
        <begin position="482"/>
        <end position="613"/>
    </location>
</feature>
<protein>
    <recommendedName>
        <fullName evidence="1">diguanylate cyclase</fullName>
        <ecNumber evidence="1">2.7.7.65</ecNumber>
    </recommendedName>
</protein>
<reference evidence="5 6" key="1">
    <citation type="submission" date="2024-08" db="EMBL/GenBank/DDBJ databases">
        <authorList>
            <person name="Lu H."/>
        </authorList>
    </citation>
    <scope>NUCLEOTIDE SEQUENCE [LARGE SCALE GENOMIC DNA]</scope>
    <source>
        <strain evidence="5 6">DXS20W</strain>
    </source>
</reference>
<dbReference type="Pfam" id="PF00990">
    <property type="entry name" value="GGDEF"/>
    <property type="match status" value="1"/>
</dbReference>
<dbReference type="Proteomes" id="UP001606302">
    <property type="component" value="Unassembled WGS sequence"/>
</dbReference>
<comment type="caution">
    <text evidence="5">The sequence shown here is derived from an EMBL/GenBank/DDBJ whole genome shotgun (WGS) entry which is preliminary data.</text>
</comment>